<organism evidence="3 4">
    <name type="scientific">Trichogramma kaykai</name>
    <dbReference type="NCBI Taxonomy" id="54128"/>
    <lineage>
        <taxon>Eukaryota</taxon>
        <taxon>Metazoa</taxon>
        <taxon>Ecdysozoa</taxon>
        <taxon>Arthropoda</taxon>
        <taxon>Hexapoda</taxon>
        <taxon>Insecta</taxon>
        <taxon>Pterygota</taxon>
        <taxon>Neoptera</taxon>
        <taxon>Endopterygota</taxon>
        <taxon>Hymenoptera</taxon>
        <taxon>Apocrita</taxon>
        <taxon>Proctotrupomorpha</taxon>
        <taxon>Chalcidoidea</taxon>
        <taxon>Trichogrammatidae</taxon>
        <taxon>Trichogramma</taxon>
    </lineage>
</organism>
<sequence>MVYLFDMAPFLNSCIEDLRLYCNSSARRPARMACPTWRSSSLLPRVPTSSCESTRRAWRPASSRLAGSARDSSCSQSQASLPTSHILPFDKKRYHFEAPTTISERKMEISIDKLIFCYVMVYMCMLTKIKSNVHFHMINFFILAENNCTSEQFVCHEVINQCVPLNWICDGNADCFDGSDEIECSKKNVYSISYLYHS</sequence>
<dbReference type="Pfam" id="PF00057">
    <property type="entry name" value="Ldl_recept_a"/>
    <property type="match status" value="1"/>
</dbReference>
<dbReference type="AlphaFoldDB" id="A0ABD2WBC3"/>
<comment type="caution">
    <text evidence="2">Lacks conserved residue(s) required for the propagation of feature annotation.</text>
</comment>
<reference evidence="3 4" key="1">
    <citation type="journal article" date="2024" name="bioRxiv">
        <title>A reference genome for Trichogramma kaykai: A tiny desert-dwelling parasitoid wasp with competing sex-ratio distorters.</title>
        <authorList>
            <person name="Culotta J."/>
            <person name="Lindsey A.R."/>
        </authorList>
    </citation>
    <scope>NUCLEOTIDE SEQUENCE [LARGE SCALE GENOMIC DNA]</scope>
    <source>
        <strain evidence="3 4">KSX58</strain>
    </source>
</reference>
<evidence type="ECO:0000313" key="4">
    <source>
        <dbReference type="Proteomes" id="UP001627154"/>
    </source>
</evidence>
<evidence type="ECO:0000256" key="2">
    <source>
        <dbReference type="PROSITE-ProRule" id="PRU00124"/>
    </source>
</evidence>
<keyword evidence="4" id="KW-1185">Reference proteome</keyword>
<dbReference type="InterPro" id="IPR023415">
    <property type="entry name" value="LDLR_class-A_CS"/>
</dbReference>
<dbReference type="PROSITE" id="PS01209">
    <property type="entry name" value="LDLRA_1"/>
    <property type="match status" value="1"/>
</dbReference>
<dbReference type="SMART" id="SM00192">
    <property type="entry name" value="LDLa"/>
    <property type="match status" value="1"/>
</dbReference>
<protein>
    <submittedName>
        <fullName evidence="3">Uncharacterized protein</fullName>
    </submittedName>
</protein>
<comment type="caution">
    <text evidence="3">The sequence shown here is derived from an EMBL/GenBank/DDBJ whole genome shotgun (WGS) entry which is preliminary data.</text>
</comment>
<dbReference type="PROSITE" id="PS50068">
    <property type="entry name" value="LDLRA_2"/>
    <property type="match status" value="1"/>
</dbReference>
<dbReference type="InterPro" id="IPR002172">
    <property type="entry name" value="LDrepeatLR_classA_rpt"/>
</dbReference>
<evidence type="ECO:0000256" key="1">
    <source>
        <dbReference type="ARBA" id="ARBA00023157"/>
    </source>
</evidence>
<dbReference type="EMBL" id="JBJJXI010000122">
    <property type="protein sequence ID" value="KAL3389824.1"/>
    <property type="molecule type" value="Genomic_DNA"/>
</dbReference>
<proteinExistence type="predicted"/>
<dbReference type="Proteomes" id="UP001627154">
    <property type="component" value="Unassembled WGS sequence"/>
</dbReference>
<gene>
    <name evidence="3" type="ORF">TKK_015185</name>
</gene>
<dbReference type="CDD" id="cd00112">
    <property type="entry name" value="LDLa"/>
    <property type="match status" value="1"/>
</dbReference>
<dbReference type="Gene3D" id="4.10.400.10">
    <property type="entry name" value="Low-density Lipoprotein Receptor"/>
    <property type="match status" value="1"/>
</dbReference>
<accession>A0ABD2WBC3</accession>
<dbReference type="InterPro" id="IPR036055">
    <property type="entry name" value="LDL_receptor-like_sf"/>
</dbReference>
<keyword evidence="1 2" id="KW-1015">Disulfide bond</keyword>
<feature type="disulfide bond" evidence="2">
    <location>
        <begin position="169"/>
        <end position="184"/>
    </location>
</feature>
<evidence type="ECO:0000313" key="3">
    <source>
        <dbReference type="EMBL" id="KAL3389824.1"/>
    </source>
</evidence>
<dbReference type="SUPFAM" id="SSF57424">
    <property type="entry name" value="LDL receptor-like module"/>
    <property type="match status" value="1"/>
</dbReference>
<name>A0ABD2WBC3_9HYME</name>